<organism evidence="2 3">
    <name type="scientific">Flagellimonas hymeniacidonis</name>
    <dbReference type="NCBI Taxonomy" id="2603628"/>
    <lineage>
        <taxon>Bacteria</taxon>
        <taxon>Pseudomonadati</taxon>
        <taxon>Bacteroidota</taxon>
        <taxon>Flavobacteriia</taxon>
        <taxon>Flavobacteriales</taxon>
        <taxon>Flavobacteriaceae</taxon>
        <taxon>Flagellimonas</taxon>
    </lineage>
</organism>
<evidence type="ECO:0000313" key="2">
    <source>
        <dbReference type="EMBL" id="TXN38254.1"/>
    </source>
</evidence>
<evidence type="ECO:0000259" key="1">
    <source>
        <dbReference type="PROSITE" id="PS51186"/>
    </source>
</evidence>
<gene>
    <name evidence="2" type="ORF">FVB32_08155</name>
</gene>
<accession>A0A5C8V818</accession>
<dbReference type="InterPro" id="IPR016181">
    <property type="entry name" value="Acyl_CoA_acyltransferase"/>
</dbReference>
<dbReference type="AlphaFoldDB" id="A0A5C8V818"/>
<name>A0A5C8V818_9FLAO</name>
<dbReference type="GO" id="GO:0016747">
    <property type="term" value="F:acyltransferase activity, transferring groups other than amino-acyl groups"/>
    <property type="evidence" value="ECO:0007669"/>
    <property type="project" value="InterPro"/>
</dbReference>
<feature type="domain" description="N-acetyltransferase" evidence="1">
    <location>
        <begin position="114"/>
        <end position="245"/>
    </location>
</feature>
<dbReference type="Pfam" id="PF13508">
    <property type="entry name" value="Acetyltransf_7"/>
    <property type="match status" value="1"/>
</dbReference>
<evidence type="ECO:0000313" key="3">
    <source>
        <dbReference type="Proteomes" id="UP000321456"/>
    </source>
</evidence>
<dbReference type="SUPFAM" id="SSF55729">
    <property type="entry name" value="Acyl-CoA N-acyltransferases (Nat)"/>
    <property type="match status" value="1"/>
</dbReference>
<sequence>MDLVKANIDNLTSLWQLVNRKAGAYVIGDVFDYGIINYSSWPNRLWFINTPNQGDLNNAKQIISSSKTSITVPFWNISGNDYEPLLIKNGFEKVLEQVGMSSDLTKGNFTLSEIDFREVKDEGTALLWESLFKKAFNYKIHHELLLKSYDEVNYLIAYDKASPVGTALIYYTKNEIVGIHSMGIIPEMRRKGYAEKMMHSMLYEAVNKGYNYAVLQASAMGKGLYEKLGFEEQFLMRNYALEQNI</sequence>
<dbReference type="InterPro" id="IPR000182">
    <property type="entry name" value="GNAT_dom"/>
</dbReference>
<keyword evidence="2" id="KW-0808">Transferase</keyword>
<reference evidence="2 3" key="1">
    <citation type="submission" date="2019-08" db="EMBL/GenBank/DDBJ databases">
        <title>Professor.</title>
        <authorList>
            <person name="Park J.S."/>
        </authorList>
    </citation>
    <scope>NUCLEOTIDE SEQUENCE [LARGE SCALE GENOMIC DNA]</scope>
    <source>
        <strain evidence="2 3">176CP5-101</strain>
    </source>
</reference>
<dbReference type="Proteomes" id="UP000321456">
    <property type="component" value="Unassembled WGS sequence"/>
</dbReference>
<protein>
    <submittedName>
        <fullName evidence="2">GNAT family N-acetyltransferase</fullName>
    </submittedName>
</protein>
<proteinExistence type="predicted"/>
<dbReference type="Gene3D" id="3.40.630.30">
    <property type="match status" value="1"/>
</dbReference>
<dbReference type="EMBL" id="VRUR01000001">
    <property type="protein sequence ID" value="TXN38254.1"/>
    <property type="molecule type" value="Genomic_DNA"/>
</dbReference>
<comment type="caution">
    <text evidence="2">The sequence shown here is derived from an EMBL/GenBank/DDBJ whole genome shotgun (WGS) entry which is preliminary data.</text>
</comment>
<dbReference type="RefSeq" id="WP_147743029.1">
    <property type="nucleotide sequence ID" value="NZ_VRUR01000001.1"/>
</dbReference>
<dbReference type="PROSITE" id="PS51186">
    <property type="entry name" value="GNAT"/>
    <property type="match status" value="1"/>
</dbReference>
<dbReference type="CDD" id="cd04301">
    <property type="entry name" value="NAT_SF"/>
    <property type="match status" value="1"/>
</dbReference>
<keyword evidence="3" id="KW-1185">Reference proteome</keyword>